<dbReference type="AlphaFoldDB" id="A0A6B3LDH8"/>
<dbReference type="KEGG" id="soa:G3M56_013850"/>
<reference evidence="1 2" key="1">
    <citation type="submission" date="2020-12" db="EMBL/GenBank/DDBJ databases">
        <title>Sulforoseuscoccus oceanibium gen. nov., sp. nov., a representative of the phylum Verrucomicrobia with special cytoplasmic membrane, and proposal of Sulforoseuscoccusaceae fam. nov.</title>
        <authorList>
            <person name="Xi F."/>
        </authorList>
    </citation>
    <scope>NUCLEOTIDE SEQUENCE [LARGE SCALE GENOMIC DNA]</scope>
    <source>
        <strain evidence="1 2">T37</strain>
    </source>
</reference>
<dbReference type="Proteomes" id="UP000475117">
    <property type="component" value="Chromosome"/>
</dbReference>
<proteinExistence type="predicted"/>
<evidence type="ECO:0008006" key="3">
    <source>
        <dbReference type="Google" id="ProtNLM"/>
    </source>
</evidence>
<accession>A0A6B3LDH8</accession>
<dbReference type="EMBL" id="CP066776">
    <property type="protein sequence ID" value="QQL44930.1"/>
    <property type="molecule type" value="Genomic_DNA"/>
</dbReference>
<gene>
    <name evidence="1" type="ORF">G3M56_013850</name>
</gene>
<organism evidence="1 2">
    <name type="scientific">Sulfuriroseicoccus oceanibius</name>
    <dbReference type="NCBI Taxonomy" id="2707525"/>
    <lineage>
        <taxon>Bacteria</taxon>
        <taxon>Pseudomonadati</taxon>
        <taxon>Verrucomicrobiota</taxon>
        <taxon>Verrucomicrobiia</taxon>
        <taxon>Verrucomicrobiales</taxon>
        <taxon>Verrucomicrobiaceae</taxon>
        <taxon>Sulfuriroseicoccus</taxon>
    </lineage>
</organism>
<name>A0A6B3LDH8_9BACT</name>
<evidence type="ECO:0000313" key="1">
    <source>
        <dbReference type="EMBL" id="QQL44930.1"/>
    </source>
</evidence>
<dbReference type="RefSeq" id="WP_164365330.1">
    <property type="nucleotide sequence ID" value="NZ_CP066776.1"/>
</dbReference>
<dbReference type="Gene3D" id="2.30.30.700">
    <property type="entry name" value="SLA1 homology domain 1"/>
    <property type="match status" value="1"/>
</dbReference>
<protein>
    <recommendedName>
        <fullName evidence="3">SLA1 homology domain-containing protein</fullName>
    </recommendedName>
</protein>
<evidence type="ECO:0000313" key="2">
    <source>
        <dbReference type="Proteomes" id="UP000475117"/>
    </source>
</evidence>
<sequence>MKTHCRSLALAGLALALSASADARTWTSSDGSKTFEGTFISERGEKVTVDVNGRRLTFTKDKLSEADQTWIAENSKPEPPEATGEADLSSQAIGKEVEKKLAKLDGKRVKSYKLTKAPEYYILYFSASW</sequence>
<keyword evidence="2" id="KW-1185">Reference proteome</keyword>